<dbReference type="EMBL" id="JAGDFL010000081">
    <property type="protein sequence ID" value="KAG7398425.1"/>
    <property type="molecule type" value="Genomic_DNA"/>
</dbReference>
<feature type="compositionally biased region" description="Basic and acidic residues" evidence="1">
    <location>
        <begin position="40"/>
        <end position="54"/>
    </location>
</feature>
<evidence type="ECO:0000313" key="2">
    <source>
        <dbReference type="EMBL" id="KAG7398425.1"/>
    </source>
</evidence>
<dbReference type="AlphaFoldDB" id="A0A8T1WXU8"/>
<sequence>MASRKRSHDAVEPQTPPGDPQRRHSHRKTASRVFYGDVMAQEREMERINYEKRGNGAPTQLRKGESPLVDAESAKLKRQKRTEERRSKRQALRRTMSPRSPDGGPQRRTSSIRTGVSMVQLDAEVAQKKRRFARDEDAIQDATLHSTAWRHIRLESAPRNILPDTEGLKKPYALEMDVAMTKYDAELKMKCQVSDEFLKPRLLTVTAGVATEMRDRVQMEDKVWELIEEATPLVKKCHAVRANAVIANTRQQLEVYLEQRPVVRAGMASLLYLSMSHIWRRLLHEDFFETLNMHRTAWRNPITRLGEPSRIIPKASLQEL</sequence>
<dbReference type="OrthoDB" id="308383at2759"/>
<accession>A0A8T1WXU8</accession>
<dbReference type="Proteomes" id="UP000693981">
    <property type="component" value="Unassembled WGS sequence"/>
</dbReference>
<name>A0A8T1WXU8_9STRA</name>
<organism evidence="2 3">
    <name type="scientific">Phytophthora boehmeriae</name>
    <dbReference type="NCBI Taxonomy" id="109152"/>
    <lineage>
        <taxon>Eukaryota</taxon>
        <taxon>Sar</taxon>
        <taxon>Stramenopiles</taxon>
        <taxon>Oomycota</taxon>
        <taxon>Peronosporomycetes</taxon>
        <taxon>Peronosporales</taxon>
        <taxon>Peronosporaceae</taxon>
        <taxon>Phytophthora</taxon>
    </lineage>
</organism>
<gene>
    <name evidence="2" type="primary">EZH1_4</name>
    <name evidence="2" type="ORF">PHYBOEH_011127</name>
</gene>
<evidence type="ECO:0000256" key="1">
    <source>
        <dbReference type="SAM" id="MobiDB-lite"/>
    </source>
</evidence>
<feature type="region of interest" description="Disordered" evidence="1">
    <location>
        <begin position="1"/>
        <end position="112"/>
    </location>
</feature>
<comment type="caution">
    <text evidence="2">The sequence shown here is derived from an EMBL/GenBank/DDBJ whole genome shotgun (WGS) entry which is preliminary data.</text>
</comment>
<reference evidence="2" key="1">
    <citation type="submission" date="2021-02" db="EMBL/GenBank/DDBJ databases">
        <authorList>
            <person name="Palmer J.M."/>
        </authorList>
    </citation>
    <scope>NUCLEOTIDE SEQUENCE</scope>
    <source>
        <strain evidence="2">SCRP23</strain>
    </source>
</reference>
<protein>
    <submittedName>
        <fullName evidence="2">Histone-lysine N-methyltransferase ezh1</fullName>
    </submittedName>
</protein>
<proteinExistence type="predicted"/>
<evidence type="ECO:0000313" key="3">
    <source>
        <dbReference type="Proteomes" id="UP000693981"/>
    </source>
</evidence>
<keyword evidence="3" id="KW-1185">Reference proteome</keyword>